<dbReference type="PANTHER" id="PTHR43047">
    <property type="entry name" value="TWO-COMPONENT HISTIDINE PROTEIN KINASE"/>
    <property type="match status" value="1"/>
</dbReference>
<feature type="region of interest" description="Disordered" evidence="7">
    <location>
        <begin position="288"/>
        <end position="314"/>
    </location>
</feature>
<evidence type="ECO:0000256" key="6">
    <source>
        <dbReference type="PROSITE-ProRule" id="PRU00169"/>
    </source>
</evidence>
<evidence type="ECO:0000259" key="9">
    <source>
        <dbReference type="PROSITE" id="PS50110"/>
    </source>
</evidence>
<evidence type="ECO:0000256" key="4">
    <source>
        <dbReference type="ARBA" id="ARBA00022679"/>
    </source>
</evidence>
<dbReference type="Pfam" id="PF02518">
    <property type="entry name" value="HATPase_c"/>
    <property type="match status" value="1"/>
</dbReference>
<dbReference type="SUPFAM" id="SSF47384">
    <property type="entry name" value="Homodimeric domain of signal transducing histidine kinase"/>
    <property type="match status" value="1"/>
</dbReference>
<dbReference type="InterPro" id="IPR003661">
    <property type="entry name" value="HisK_dim/P_dom"/>
</dbReference>
<dbReference type="InterPro" id="IPR036097">
    <property type="entry name" value="HisK_dim/P_sf"/>
</dbReference>
<dbReference type="PRINTS" id="PR00344">
    <property type="entry name" value="BCTRLSENSOR"/>
</dbReference>
<feature type="compositionally biased region" description="Polar residues" evidence="7">
    <location>
        <begin position="1007"/>
        <end position="1016"/>
    </location>
</feature>
<evidence type="ECO:0000256" key="5">
    <source>
        <dbReference type="ARBA" id="ARBA00022777"/>
    </source>
</evidence>
<evidence type="ECO:0000313" key="11">
    <source>
        <dbReference type="Proteomes" id="UP000481861"/>
    </source>
</evidence>
<dbReference type="EMBL" id="JAADJZ010000018">
    <property type="protein sequence ID" value="KAF2868757.1"/>
    <property type="molecule type" value="Genomic_DNA"/>
</dbReference>
<dbReference type="SMART" id="SM00388">
    <property type="entry name" value="HisKA"/>
    <property type="match status" value="1"/>
</dbReference>
<dbReference type="Gene3D" id="3.40.50.2300">
    <property type="match status" value="1"/>
</dbReference>
<dbReference type="InterPro" id="IPR011006">
    <property type="entry name" value="CheY-like_superfamily"/>
</dbReference>
<evidence type="ECO:0000256" key="7">
    <source>
        <dbReference type="SAM" id="MobiDB-lite"/>
    </source>
</evidence>
<proteinExistence type="predicted"/>
<evidence type="ECO:0000256" key="2">
    <source>
        <dbReference type="ARBA" id="ARBA00012438"/>
    </source>
</evidence>
<dbReference type="PROSITE" id="PS50110">
    <property type="entry name" value="RESPONSE_REGULATORY"/>
    <property type="match status" value="1"/>
</dbReference>
<comment type="caution">
    <text evidence="10">The sequence shown here is derived from an EMBL/GenBank/DDBJ whole genome shotgun (WGS) entry which is preliminary data.</text>
</comment>
<dbReference type="InterPro" id="IPR001789">
    <property type="entry name" value="Sig_transdc_resp-reg_receiver"/>
</dbReference>
<dbReference type="Pfam" id="PF00512">
    <property type="entry name" value="HisKA"/>
    <property type="match status" value="1"/>
</dbReference>
<comment type="catalytic activity">
    <reaction evidence="1">
        <text>ATP + protein L-histidine = ADP + protein N-phospho-L-histidine.</text>
        <dbReference type="EC" id="2.7.13.3"/>
    </reaction>
</comment>
<dbReference type="SUPFAM" id="SSF55781">
    <property type="entry name" value="GAF domain-like"/>
    <property type="match status" value="1"/>
</dbReference>
<feature type="compositionally biased region" description="Basic and acidic residues" evidence="7">
    <location>
        <begin position="986"/>
        <end position="1006"/>
    </location>
</feature>
<accession>A0A7C8I228</accession>
<dbReference type="InterPro" id="IPR036890">
    <property type="entry name" value="HATPase_C_sf"/>
</dbReference>
<evidence type="ECO:0000313" key="10">
    <source>
        <dbReference type="EMBL" id="KAF2868757.1"/>
    </source>
</evidence>
<keyword evidence="4" id="KW-0808">Transferase</keyword>
<dbReference type="CDD" id="cd00082">
    <property type="entry name" value="HisKA"/>
    <property type="match status" value="1"/>
</dbReference>
<organism evidence="10 11">
    <name type="scientific">Massariosphaeria phaeospora</name>
    <dbReference type="NCBI Taxonomy" id="100035"/>
    <lineage>
        <taxon>Eukaryota</taxon>
        <taxon>Fungi</taxon>
        <taxon>Dikarya</taxon>
        <taxon>Ascomycota</taxon>
        <taxon>Pezizomycotina</taxon>
        <taxon>Dothideomycetes</taxon>
        <taxon>Pleosporomycetidae</taxon>
        <taxon>Pleosporales</taxon>
        <taxon>Pleosporales incertae sedis</taxon>
        <taxon>Massariosphaeria</taxon>
    </lineage>
</organism>
<feature type="region of interest" description="Disordered" evidence="7">
    <location>
        <begin position="964"/>
        <end position="1046"/>
    </location>
</feature>
<dbReference type="InterPro" id="IPR003594">
    <property type="entry name" value="HATPase_dom"/>
</dbReference>
<dbReference type="SMART" id="SM00448">
    <property type="entry name" value="REC"/>
    <property type="match status" value="1"/>
</dbReference>
<dbReference type="InterPro" id="IPR005467">
    <property type="entry name" value="His_kinase_dom"/>
</dbReference>
<feature type="compositionally biased region" description="Basic and acidic residues" evidence="7">
    <location>
        <begin position="1017"/>
        <end position="1028"/>
    </location>
</feature>
<dbReference type="PROSITE" id="PS50109">
    <property type="entry name" value="HIS_KIN"/>
    <property type="match status" value="1"/>
</dbReference>
<dbReference type="Pfam" id="PF00072">
    <property type="entry name" value="Response_reg"/>
    <property type="match status" value="1"/>
</dbReference>
<evidence type="ECO:0000256" key="1">
    <source>
        <dbReference type="ARBA" id="ARBA00000085"/>
    </source>
</evidence>
<dbReference type="EC" id="2.7.13.3" evidence="2"/>
<feature type="domain" description="Histidine kinase" evidence="8">
    <location>
        <begin position="555"/>
        <end position="821"/>
    </location>
</feature>
<reference evidence="10 11" key="1">
    <citation type="submission" date="2020-01" db="EMBL/GenBank/DDBJ databases">
        <authorList>
            <consortium name="DOE Joint Genome Institute"/>
            <person name="Haridas S."/>
            <person name="Albert R."/>
            <person name="Binder M."/>
            <person name="Bloem J."/>
            <person name="Labutti K."/>
            <person name="Salamov A."/>
            <person name="Andreopoulos B."/>
            <person name="Baker S.E."/>
            <person name="Barry K."/>
            <person name="Bills G."/>
            <person name="Bluhm B.H."/>
            <person name="Cannon C."/>
            <person name="Castanera R."/>
            <person name="Culley D.E."/>
            <person name="Daum C."/>
            <person name="Ezra D."/>
            <person name="Gonzalez J.B."/>
            <person name="Henrissat B."/>
            <person name="Kuo A."/>
            <person name="Liang C."/>
            <person name="Lipzen A."/>
            <person name="Lutzoni F."/>
            <person name="Magnuson J."/>
            <person name="Mondo S."/>
            <person name="Nolan M."/>
            <person name="Ohm R."/>
            <person name="Pangilinan J."/>
            <person name="Park H.-J.H."/>
            <person name="Ramirez L."/>
            <person name="Alfaro M."/>
            <person name="Sun H."/>
            <person name="Tritt A."/>
            <person name="Yoshinaga Y."/>
            <person name="Zwiers L.-H.L."/>
            <person name="Turgeon B.G."/>
            <person name="Goodwin S.B."/>
            <person name="Spatafora J.W."/>
            <person name="Crous P.W."/>
            <person name="Grigoriev I.V."/>
        </authorList>
    </citation>
    <scope>NUCLEOTIDE SEQUENCE [LARGE SCALE GENOMIC DNA]</scope>
    <source>
        <strain evidence="10 11">CBS 611.86</strain>
    </source>
</reference>
<protein>
    <recommendedName>
        <fullName evidence="2">histidine kinase</fullName>
        <ecNumber evidence="2">2.7.13.3</ecNumber>
    </recommendedName>
</protein>
<dbReference type="Gene3D" id="1.10.287.130">
    <property type="match status" value="1"/>
</dbReference>
<dbReference type="Proteomes" id="UP000481861">
    <property type="component" value="Unassembled WGS sequence"/>
</dbReference>
<dbReference type="SUPFAM" id="SSF52172">
    <property type="entry name" value="CheY-like"/>
    <property type="match status" value="1"/>
</dbReference>
<evidence type="ECO:0000259" key="8">
    <source>
        <dbReference type="PROSITE" id="PS50109"/>
    </source>
</evidence>
<name>A0A7C8I228_9PLEO</name>
<dbReference type="GO" id="GO:0000155">
    <property type="term" value="F:phosphorelay sensor kinase activity"/>
    <property type="evidence" value="ECO:0007669"/>
    <property type="project" value="InterPro"/>
</dbReference>
<feature type="modified residue" description="4-aspartylphosphate" evidence="6">
    <location>
        <position position="1114"/>
    </location>
</feature>
<dbReference type="Gene3D" id="3.30.565.10">
    <property type="entry name" value="Histidine kinase-like ATPase, C-terminal domain"/>
    <property type="match status" value="1"/>
</dbReference>
<sequence>MTSLQQLCSEYEYNKYLQLFAGSGSDILAEASPLRDALSNLVELAIVRLGVFASCVVLSDGDTEMLLAGGHRHRSQSCSDVEFEFDTAWLRVSEEDRPARYWLLQKTLAIDSSTTSTTQRTFVVPDLRDVDPTSTLGCVKEFPHLTFFAGTPMVSAIGQNIGTLFVLDNSGRNQLSASETGYLVRTADKCKALLEFARERQFHERWANIQVQLDVFIQSRSLVTQMLEEPSGMIQKVATETHSQRKPEREEPDEIAADSLEAVVGLKVEGQESKRVLQAELERDRRIVEEDKDADAGTLTAEATEDEKRSSSGGETVYHKVFRRAAQCLQEGMKVDGVLFVDGLVAFHGGDQPAAETEQELEREIVASPSWENAYTGPGEAPPPQEKTARQYTSAEYQKGYYLERPAEVLGVSPRISQLRTKLVTQSTVGLVGVDEGFLQRLMDRHPAGAVWYFDGDLATQVEGETLEESNHREELERLRKAIPGSKQLLFQPLSDPTSSKRLAGCFAWRNETLPLFTDRVDLSSVKGFLHVVESEIARFDAAAAVKQQERFVSSVSHELRTPLHGILGAVQLFDSADLNPLHSSLVDTISSCGSTLHETLISVLSYAKINQLERRQHKYRHQRPPGSIWGLAGKRGLIEGPDRDFEGLYIRTNIAMLCEEIIGVLDAGQLFNKSHDSEKLIVTFTVQYNENWFFNTEPGALRRVAANLLGNALKYTYRGSVTVTLTACQILNDKDVVRNDLGSGRTVILTVKDTGKGISKDFMENQLFVPFTQENTATSHGVGLGMSIVKSLVSLLGGEIDVQSEVGKGTEMCVKIPMARSEPDEGAVSIPEMDQNIQILRNRHLAVVLFSFPAPIHTALVSYLRDWFKCTILEATDDANPDVVLVDEGNEKVLEAVRKTAHSYGRHGVLLSITRAAGQLGTPMRLISGYKKWKRVPRPMGPVSMAKGMLACLAELDKIEGGGDKFGSSTHDGRQSVENEPDNQQESRVDTDASEKSCTPPKKESQLSAESTKNADTPRTRTTEAEPSKAPPPTAPPEALSVSASKQPFDRHVAKAPSDLHVLLVDDNVLNLKLLEAFLKKSGYLDIQQAHDGAEAVGAFQKHAPGFDIIFMDLSMPIMNGFEATRRIRRLEAERNRPKGAETAVIVALTGLASARDEDDAFKAGVDMFITKPVKFGELSSLLQRCQEGGQRERDEEEEKG</sequence>
<dbReference type="AlphaFoldDB" id="A0A7C8I228"/>
<keyword evidence="11" id="KW-1185">Reference proteome</keyword>
<dbReference type="CDD" id="cd17546">
    <property type="entry name" value="REC_hyHK_CKI1_RcsC-like"/>
    <property type="match status" value="1"/>
</dbReference>
<dbReference type="InterPro" id="IPR004358">
    <property type="entry name" value="Sig_transdc_His_kin-like_C"/>
</dbReference>
<dbReference type="SUPFAM" id="SSF55874">
    <property type="entry name" value="ATPase domain of HSP90 chaperone/DNA topoisomerase II/histidine kinase"/>
    <property type="match status" value="1"/>
</dbReference>
<evidence type="ECO:0000256" key="3">
    <source>
        <dbReference type="ARBA" id="ARBA00022553"/>
    </source>
</evidence>
<keyword evidence="5" id="KW-0418">Kinase</keyword>
<dbReference type="GO" id="GO:0009927">
    <property type="term" value="F:histidine phosphotransfer kinase activity"/>
    <property type="evidence" value="ECO:0007669"/>
    <property type="project" value="TreeGrafter"/>
</dbReference>
<dbReference type="SMART" id="SM00387">
    <property type="entry name" value="HATPase_c"/>
    <property type="match status" value="1"/>
</dbReference>
<gene>
    <name evidence="10" type="ORF">BDV95DRAFT_122460</name>
</gene>
<dbReference type="PANTHER" id="PTHR43047:SF72">
    <property type="entry name" value="OSMOSENSING HISTIDINE PROTEIN KINASE SLN1"/>
    <property type="match status" value="1"/>
</dbReference>
<dbReference type="OrthoDB" id="60033at2759"/>
<dbReference type="GO" id="GO:0005886">
    <property type="term" value="C:plasma membrane"/>
    <property type="evidence" value="ECO:0007669"/>
    <property type="project" value="TreeGrafter"/>
</dbReference>
<feature type="domain" description="Response regulatory" evidence="9">
    <location>
        <begin position="1062"/>
        <end position="1188"/>
    </location>
</feature>
<keyword evidence="3 6" id="KW-0597">Phosphoprotein</keyword>